<dbReference type="NCBIfam" id="TIGR01727">
    <property type="entry name" value="oligo_HPY"/>
    <property type="match status" value="2"/>
</dbReference>
<protein>
    <submittedName>
        <fullName evidence="12">ABC transporter ATP-binding protein</fullName>
    </submittedName>
</protein>
<dbReference type="Pfam" id="PF08352">
    <property type="entry name" value="oligo_HPY"/>
    <property type="match status" value="2"/>
</dbReference>
<feature type="domain" description="ABC transporter" evidence="11">
    <location>
        <begin position="27"/>
        <end position="269"/>
    </location>
</feature>
<dbReference type="SUPFAM" id="SSF52540">
    <property type="entry name" value="P-loop containing nucleoside triphosphate hydrolases"/>
    <property type="match status" value="2"/>
</dbReference>
<dbReference type="InterPro" id="IPR017871">
    <property type="entry name" value="ABC_transporter-like_CS"/>
</dbReference>
<reference evidence="12" key="1">
    <citation type="submission" date="2023-07" db="EMBL/GenBank/DDBJ databases">
        <title>Degradation of tert-butanol by M. austroafricanum TBA100.</title>
        <authorList>
            <person name="Helbich S."/>
            <person name="Vainshtein Y."/>
        </authorList>
    </citation>
    <scope>NUCLEOTIDE SEQUENCE</scope>
    <source>
        <strain evidence="12">TBA100</strain>
    </source>
</reference>
<evidence type="ECO:0000256" key="4">
    <source>
        <dbReference type="ARBA" id="ARBA00022475"/>
    </source>
</evidence>
<keyword evidence="8" id="KW-1278">Translocase</keyword>
<dbReference type="PANTHER" id="PTHR43297">
    <property type="entry name" value="OLIGOPEPTIDE TRANSPORT ATP-BINDING PROTEIN APPD"/>
    <property type="match status" value="1"/>
</dbReference>
<keyword evidence="4" id="KW-1003">Cell membrane</keyword>
<dbReference type="SMART" id="SM00382">
    <property type="entry name" value="AAA"/>
    <property type="match status" value="2"/>
</dbReference>
<gene>
    <name evidence="12" type="ORF">QYF68_07780</name>
</gene>
<evidence type="ECO:0000256" key="10">
    <source>
        <dbReference type="SAM" id="MobiDB-lite"/>
    </source>
</evidence>
<feature type="compositionally biased region" description="Low complexity" evidence="10">
    <location>
        <begin position="1"/>
        <end position="20"/>
    </location>
</feature>
<feature type="region of interest" description="Disordered" evidence="10">
    <location>
        <begin position="1"/>
        <end position="24"/>
    </location>
</feature>
<comment type="subcellular location">
    <subcellularLocation>
        <location evidence="1">Cell membrane</location>
        <topology evidence="1">Peripheral membrane protein</topology>
    </subcellularLocation>
</comment>
<evidence type="ECO:0000256" key="8">
    <source>
        <dbReference type="ARBA" id="ARBA00022967"/>
    </source>
</evidence>
<evidence type="ECO:0000256" key="2">
    <source>
        <dbReference type="ARBA" id="ARBA00005417"/>
    </source>
</evidence>
<keyword evidence="3" id="KW-0813">Transport</keyword>
<dbReference type="InterPro" id="IPR050388">
    <property type="entry name" value="ABC_Ni/Peptide_Import"/>
</dbReference>
<comment type="caution">
    <text evidence="12">The sequence shown here is derived from an EMBL/GenBank/DDBJ whole genome shotgun (WGS) entry which is preliminary data.</text>
</comment>
<dbReference type="GO" id="GO:0005524">
    <property type="term" value="F:ATP binding"/>
    <property type="evidence" value="ECO:0007669"/>
    <property type="project" value="UniProtKB-KW"/>
</dbReference>
<evidence type="ECO:0000256" key="7">
    <source>
        <dbReference type="ARBA" id="ARBA00022840"/>
    </source>
</evidence>
<dbReference type="RefSeq" id="WP_208676164.1">
    <property type="nucleotide sequence ID" value="NZ_CP070380.1"/>
</dbReference>
<organism evidence="12 13">
    <name type="scientific">Mycolicibacterium austroafricanum</name>
    <name type="common">Mycobacterium austroafricanum</name>
    <dbReference type="NCBI Taxonomy" id="39687"/>
    <lineage>
        <taxon>Bacteria</taxon>
        <taxon>Bacillati</taxon>
        <taxon>Actinomycetota</taxon>
        <taxon>Actinomycetes</taxon>
        <taxon>Mycobacteriales</taxon>
        <taxon>Mycobacteriaceae</taxon>
        <taxon>Mycolicibacterium</taxon>
    </lineage>
</organism>
<dbReference type="PROSITE" id="PS50893">
    <property type="entry name" value="ABC_TRANSPORTER_2"/>
    <property type="match status" value="2"/>
</dbReference>
<comment type="similarity">
    <text evidence="2">Belongs to the ABC transporter superfamily.</text>
</comment>
<dbReference type="PROSITE" id="PS00211">
    <property type="entry name" value="ABC_TRANSPORTER_1"/>
    <property type="match status" value="1"/>
</dbReference>
<dbReference type="InterPro" id="IPR003593">
    <property type="entry name" value="AAA+_ATPase"/>
</dbReference>
<feature type="domain" description="ABC transporter" evidence="11">
    <location>
        <begin position="371"/>
        <end position="602"/>
    </location>
</feature>
<dbReference type="Pfam" id="PF00005">
    <property type="entry name" value="ABC_tran"/>
    <property type="match status" value="2"/>
</dbReference>
<dbReference type="PANTHER" id="PTHR43297:SF14">
    <property type="entry name" value="ATPASE AAA-TYPE CORE DOMAIN-CONTAINING PROTEIN"/>
    <property type="match status" value="1"/>
</dbReference>
<evidence type="ECO:0000313" key="13">
    <source>
        <dbReference type="Proteomes" id="UP001172687"/>
    </source>
</evidence>
<dbReference type="Proteomes" id="UP001172687">
    <property type="component" value="Unassembled WGS sequence"/>
</dbReference>
<dbReference type="InterPro" id="IPR003439">
    <property type="entry name" value="ABC_transporter-like_ATP-bd"/>
</dbReference>
<dbReference type="InterPro" id="IPR013563">
    <property type="entry name" value="Oligopep_ABC_C"/>
</dbReference>
<accession>A0ABT8HB16</accession>
<proteinExistence type="inferred from homology"/>
<name>A0ABT8HB16_MYCAO</name>
<evidence type="ECO:0000259" key="11">
    <source>
        <dbReference type="PROSITE" id="PS50893"/>
    </source>
</evidence>
<sequence length="676" mass="71686">MIFQDALRSATSAGSGTARSPVDAPVVRTRDLRVRLTRNGHEAEVLRGIDLEIKPGEILGLVGESGSGKSVLGNSLLGMLPETARPNLSGSAEVVGTDMVSASAAARRRCRRDHLGAVFQDPMTSLDPTMTIGKQVIEAAGSHDAALQLLRSVQIPDPESRMRRYPHELSGGLRQRVMIAMAVATNPSLVIADEPTTALDVTVQAQVLSLLAGLRDDLGCSILLITHDFGVAAQISNRIAVMYAGRVVEQGATQQVLNSPSHPYTVSLLRSRLSLDTARDRPLPALAGGVPDPRAMPPGCAFEPRCVLSHDACRADVPVLTEIGAEHRVACHADSAVVTAQALTGVSDGTAADASEHPADPEGPEDTVISARDVEVSFRQRRAKGRRQPAFRALRGIDLDLRRGECLSVVGESGSGKSTLLRVMAGLTPYKGTLVRDITAPTQMVFQDSGSSLTPWLTVGSMLCERLHNQRVSARDRKALAYRALERTGLPDSVFDARPHELSGGQRQRVALARATVVPPSVLLCDEPTSALDVSLAATVLNLIAELREEFAITVVFVTHDLAVARVVADRIAVMYLGRIVELGGAEALIANPQHPYTSALIESVPGFGRAAPPVSGEPASPTSPPAGCEYHPRCTVAQNACADPQLVVRLGLPPDWGALPEGDSRRVACIRPGGK</sequence>
<dbReference type="EMBL" id="JAUHTC010000033">
    <property type="protein sequence ID" value="MDN4517730.1"/>
    <property type="molecule type" value="Genomic_DNA"/>
</dbReference>
<keyword evidence="7 12" id="KW-0067">ATP-binding</keyword>
<dbReference type="Gene3D" id="3.40.50.300">
    <property type="entry name" value="P-loop containing nucleotide triphosphate hydrolases"/>
    <property type="match status" value="2"/>
</dbReference>
<evidence type="ECO:0000256" key="3">
    <source>
        <dbReference type="ARBA" id="ARBA00022448"/>
    </source>
</evidence>
<evidence type="ECO:0000313" key="12">
    <source>
        <dbReference type="EMBL" id="MDN4517730.1"/>
    </source>
</evidence>
<evidence type="ECO:0000256" key="9">
    <source>
        <dbReference type="ARBA" id="ARBA00023136"/>
    </source>
</evidence>
<keyword evidence="6" id="KW-0547">Nucleotide-binding</keyword>
<dbReference type="NCBIfam" id="NF008453">
    <property type="entry name" value="PRK11308.1"/>
    <property type="match status" value="2"/>
</dbReference>
<keyword evidence="9" id="KW-0472">Membrane</keyword>
<evidence type="ECO:0000256" key="1">
    <source>
        <dbReference type="ARBA" id="ARBA00004202"/>
    </source>
</evidence>
<keyword evidence="5" id="KW-0997">Cell inner membrane</keyword>
<dbReference type="InterPro" id="IPR027417">
    <property type="entry name" value="P-loop_NTPase"/>
</dbReference>
<evidence type="ECO:0000256" key="5">
    <source>
        <dbReference type="ARBA" id="ARBA00022519"/>
    </source>
</evidence>
<dbReference type="CDD" id="cd03257">
    <property type="entry name" value="ABC_NikE_OppD_transporters"/>
    <property type="match status" value="2"/>
</dbReference>
<keyword evidence="13" id="KW-1185">Reference proteome</keyword>
<evidence type="ECO:0000256" key="6">
    <source>
        <dbReference type="ARBA" id="ARBA00022741"/>
    </source>
</evidence>